<dbReference type="Proteomes" id="UP000318199">
    <property type="component" value="Unassembled WGS sequence"/>
</dbReference>
<comment type="similarity">
    <text evidence="3">Belongs to the ribose 5-phosphate isomerase family.</text>
</comment>
<comment type="pathway">
    <text evidence="3">Carbohydrate degradation; pentose phosphate pathway; D-ribose 5-phosphate from D-ribulose 5-phosphate (non-oxidative stage): step 1/1.</text>
</comment>
<organism evidence="5 6">
    <name type="scientific">Caenimonas sedimenti</name>
    <dbReference type="NCBI Taxonomy" id="2596921"/>
    <lineage>
        <taxon>Bacteria</taxon>
        <taxon>Pseudomonadati</taxon>
        <taxon>Pseudomonadota</taxon>
        <taxon>Betaproteobacteria</taxon>
        <taxon>Burkholderiales</taxon>
        <taxon>Comamonadaceae</taxon>
        <taxon>Caenimonas</taxon>
    </lineage>
</organism>
<dbReference type="Gene3D" id="3.30.70.260">
    <property type="match status" value="1"/>
</dbReference>
<protein>
    <recommendedName>
        <fullName evidence="3">Ribose-5-phosphate isomerase A</fullName>
        <ecNumber evidence="3">5.3.1.6</ecNumber>
    </recommendedName>
    <alternativeName>
        <fullName evidence="3">Phosphoriboisomerase A</fullName>
        <shortName evidence="3">PRI</shortName>
    </alternativeName>
</protein>
<evidence type="ECO:0000313" key="6">
    <source>
        <dbReference type="Proteomes" id="UP000318199"/>
    </source>
</evidence>
<keyword evidence="2 3" id="KW-0413">Isomerase</keyword>
<dbReference type="GO" id="GO:0005829">
    <property type="term" value="C:cytosol"/>
    <property type="evidence" value="ECO:0007669"/>
    <property type="project" value="TreeGrafter"/>
</dbReference>
<dbReference type="GO" id="GO:0009052">
    <property type="term" value="P:pentose-phosphate shunt, non-oxidative branch"/>
    <property type="evidence" value="ECO:0007669"/>
    <property type="project" value="UniProtKB-UniRule"/>
</dbReference>
<dbReference type="EC" id="5.3.1.6" evidence="3"/>
<proteinExistence type="inferred from homology"/>
<dbReference type="HAMAP" id="MF_00170">
    <property type="entry name" value="Rib_5P_isom_A"/>
    <property type="match status" value="1"/>
</dbReference>
<gene>
    <name evidence="3 5" type="primary">rpiA</name>
    <name evidence="5" type="ORF">FN976_26130</name>
</gene>
<feature type="binding site" evidence="3">
    <location>
        <position position="157"/>
    </location>
    <ligand>
        <name>substrate</name>
    </ligand>
</feature>
<dbReference type="NCBIfam" id="TIGR00021">
    <property type="entry name" value="rpiA"/>
    <property type="match status" value="1"/>
</dbReference>
<keyword evidence="6" id="KW-1185">Reference proteome</keyword>
<comment type="function">
    <text evidence="3">Catalyzes the reversible conversion of ribose-5-phosphate to ribulose 5-phosphate.</text>
</comment>
<dbReference type="SUPFAM" id="SSF100950">
    <property type="entry name" value="NagB/RpiA/CoA transferase-like"/>
    <property type="match status" value="1"/>
</dbReference>
<evidence type="ECO:0000256" key="1">
    <source>
        <dbReference type="ARBA" id="ARBA00001713"/>
    </source>
</evidence>
<dbReference type="InterPro" id="IPR020672">
    <property type="entry name" value="Ribose5P_isomerase_typA_subgr"/>
</dbReference>
<evidence type="ECO:0000256" key="2">
    <source>
        <dbReference type="ARBA" id="ARBA00023235"/>
    </source>
</evidence>
<dbReference type="PANTHER" id="PTHR11934:SF0">
    <property type="entry name" value="RIBOSE-5-PHOSPHATE ISOMERASE"/>
    <property type="match status" value="1"/>
</dbReference>
<reference evidence="5 6" key="1">
    <citation type="submission" date="2019-07" db="EMBL/GenBank/DDBJ databases">
        <title>Caenimonas sedimenti sp. nov., isolated from activated sludge.</title>
        <authorList>
            <person name="Xu J."/>
        </authorList>
    </citation>
    <scope>NUCLEOTIDE SEQUENCE [LARGE SCALE GENOMIC DNA]</scope>
    <source>
        <strain evidence="5 6">HX-9-20</strain>
    </source>
</reference>
<dbReference type="InterPro" id="IPR037171">
    <property type="entry name" value="NagB/RpiA_transferase-like"/>
</dbReference>
<dbReference type="GO" id="GO:0006014">
    <property type="term" value="P:D-ribose metabolic process"/>
    <property type="evidence" value="ECO:0007669"/>
    <property type="project" value="TreeGrafter"/>
</dbReference>
<comment type="caution">
    <text evidence="5">The sequence shown here is derived from an EMBL/GenBank/DDBJ whole genome shotgun (WGS) entry which is preliminary data.</text>
</comment>
<dbReference type="AlphaFoldDB" id="A0A562ZGV4"/>
<feature type="region of interest" description="Disordered" evidence="4">
    <location>
        <begin position="1"/>
        <end position="22"/>
    </location>
</feature>
<feature type="binding site" evidence="3">
    <location>
        <begin position="64"/>
        <end position="67"/>
    </location>
    <ligand>
        <name>substrate</name>
    </ligand>
</feature>
<evidence type="ECO:0000256" key="4">
    <source>
        <dbReference type="SAM" id="MobiDB-lite"/>
    </source>
</evidence>
<dbReference type="Gene3D" id="3.40.50.1360">
    <property type="match status" value="1"/>
</dbReference>
<sequence>MGGFRVQPEEKGPGQAVGQQRHPIIPGFRNQPRIVAVSQDELKALVGQAALQYVVQGEVVGVGTGSTVNKFIEALAGIRDRIPGAVSSSDASTERLRAAGIRVFDANEVGELAVYIDGADEIDGAGHMIKGGGAALTREKIIAAQSRRFICIADESKRVEVLGRFPLPVEVIPMATQAVIRKFAALGGAAQVRQREGRPLVTDNGQHILDVTGLQIRSPLAFESEVNQWPGVVTVGVFAHQKAAVCLLGTAGGVQTLNY</sequence>
<dbReference type="Pfam" id="PF06026">
    <property type="entry name" value="Rib_5-P_isom_A"/>
    <property type="match status" value="1"/>
</dbReference>
<dbReference type="FunFam" id="3.40.50.1360:FF:000001">
    <property type="entry name" value="Ribose-5-phosphate isomerase A"/>
    <property type="match status" value="1"/>
</dbReference>
<dbReference type="UniPathway" id="UPA00115">
    <property type="reaction ID" value="UER00412"/>
</dbReference>
<evidence type="ECO:0000313" key="5">
    <source>
        <dbReference type="EMBL" id="TWO67013.1"/>
    </source>
</evidence>
<dbReference type="PANTHER" id="PTHR11934">
    <property type="entry name" value="RIBOSE-5-PHOSPHATE ISOMERASE"/>
    <property type="match status" value="1"/>
</dbReference>
<dbReference type="EMBL" id="VOBQ01000024">
    <property type="protein sequence ID" value="TWO67013.1"/>
    <property type="molecule type" value="Genomic_DNA"/>
</dbReference>
<accession>A0A562ZGV4</accession>
<dbReference type="GO" id="GO:0004751">
    <property type="term" value="F:ribose-5-phosphate isomerase activity"/>
    <property type="evidence" value="ECO:0007669"/>
    <property type="project" value="UniProtKB-UniRule"/>
</dbReference>
<evidence type="ECO:0000256" key="3">
    <source>
        <dbReference type="HAMAP-Rule" id="MF_00170"/>
    </source>
</evidence>
<dbReference type="NCBIfam" id="NF001924">
    <property type="entry name" value="PRK00702.1"/>
    <property type="match status" value="1"/>
</dbReference>
<feature type="binding site" evidence="3">
    <location>
        <begin position="117"/>
        <end position="120"/>
    </location>
    <ligand>
        <name>substrate</name>
    </ligand>
</feature>
<dbReference type="CDD" id="cd01398">
    <property type="entry name" value="RPI_A"/>
    <property type="match status" value="1"/>
</dbReference>
<comment type="catalytic activity">
    <reaction evidence="1 3">
        <text>aldehydo-D-ribose 5-phosphate = D-ribulose 5-phosphate</text>
        <dbReference type="Rhea" id="RHEA:14657"/>
        <dbReference type="ChEBI" id="CHEBI:58121"/>
        <dbReference type="ChEBI" id="CHEBI:58273"/>
        <dbReference type="EC" id="5.3.1.6"/>
    </reaction>
</comment>
<comment type="subunit">
    <text evidence="3">Homodimer.</text>
</comment>
<feature type="active site" description="Proton acceptor" evidence="3">
    <location>
        <position position="139"/>
    </location>
</feature>
<feature type="binding site" evidence="3">
    <location>
        <begin position="130"/>
        <end position="133"/>
    </location>
    <ligand>
        <name>substrate</name>
    </ligand>
</feature>
<name>A0A562ZGV4_9BURK</name>
<dbReference type="InterPro" id="IPR004788">
    <property type="entry name" value="Ribose5P_isomerase_type_A"/>
</dbReference>
<dbReference type="OrthoDB" id="5870696at2"/>
<dbReference type="SUPFAM" id="SSF75445">
    <property type="entry name" value="D-ribose-5-phosphate isomerase (RpiA), lid domain"/>
    <property type="match status" value="1"/>
</dbReference>